<dbReference type="InterPro" id="IPR050553">
    <property type="entry name" value="Thioredoxin_ResA/DsbE_sf"/>
</dbReference>
<dbReference type="InterPro" id="IPR013766">
    <property type="entry name" value="Thioredoxin_domain"/>
</dbReference>
<dbReference type="GO" id="GO:0016853">
    <property type="term" value="F:isomerase activity"/>
    <property type="evidence" value="ECO:0007669"/>
    <property type="project" value="UniProtKB-KW"/>
</dbReference>
<dbReference type="InterPro" id="IPR000866">
    <property type="entry name" value="AhpC/TSA"/>
</dbReference>
<keyword evidence="2" id="KW-0413">Isomerase</keyword>
<dbReference type="AlphaFoldDB" id="A0AAE3YSB4"/>
<dbReference type="Proteomes" id="UP001183643">
    <property type="component" value="Unassembled WGS sequence"/>
</dbReference>
<name>A0AAE3YSB4_9ACTN</name>
<dbReference type="PANTHER" id="PTHR42852:SF13">
    <property type="entry name" value="PROTEIN DIPZ"/>
    <property type="match status" value="1"/>
</dbReference>
<proteinExistence type="predicted"/>
<dbReference type="EMBL" id="JAVDYB010000001">
    <property type="protein sequence ID" value="MDR7276906.1"/>
    <property type="molecule type" value="Genomic_DNA"/>
</dbReference>
<dbReference type="RefSeq" id="WP_310369113.1">
    <property type="nucleotide sequence ID" value="NZ_JAVDYB010000001.1"/>
</dbReference>
<dbReference type="PANTHER" id="PTHR42852">
    <property type="entry name" value="THIOL:DISULFIDE INTERCHANGE PROTEIN DSBE"/>
    <property type="match status" value="1"/>
</dbReference>
<evidence type="ECO:0000313" key="2">
    <source>
        <dbReference type="EMBL" id="MDR7276906.1"/>
    </source>
</evidence>
<feature type="domain" description="Thioredoxin" evidence="1">
    <location>
        <begin position="1"/>
        <end position="150"/>
    </location>
</feature>
<sequence>MHPSAPAWSTTRWFNSDPLTLGALRGHVVVLEAFQMLCPGCVSQGLPQASRLARVFGDDIRVIGLHSVFEHHAAMTPVSLEAFLHEYKISFPVGVDAHDGDDPTPVTFARYGMRGTPTTVLIDRDGAVRAHHFGAVDDLALGAAVARLVAAAPTPAPAPAVADEPSVCTIDGVCS</sequence>
<accession>A0AAE3YSB4</accession>
<organism evidence="2 3">
    <name type="scientific">Catenuloplanes atrovinosus</name>
    <dbReference type="NCBI Taxonomy" id="137266"/>
    <lineage>
        <taxon>Bacteria</taxon>
        <taxon>Bacillati</taxon>
        <taxon>Actinomycetota</taxon>
        <taxon>Actinomycetes</taxon>
        <taxon>Micromonosporales</taxon>
        <taxon>Micromonosporaceae</taxon>
        <taxon>Catenuloplanes</taxon>
    </lineage>
</organism>
<comment type="caution">
    <text evidence="2">The sequence shown here is derived from an EMBL/GenBank/DDBJ whole genome shotgun (WGS) entry which is preliminary data.</text>
</comment>
<dbReference type="InterPro" id="IPR036249">
    <property type="entry name" value="Thioredoxin-like_sf"/>
</dbReference>
<dbReference type="CDD" id="cd02966">
    <property type="entry name" value="TlpA_like_family"/>
    <property type="match status" value="1"/>
</dbReference>
<evidence type="ECO:0000259" key="1">
    <source>
        <dbReference type="PROSITE" id="PS51352"/>
    </source>
</evidence>
<dbReference type="SUPFAM" id="SSF52833">
    <property type="entry name" value="Thioredoxin-like"/>
    <property type="match status" value="1"/>
</dbReference>
<gene>
    <name evidence="2" type="ORF">J2S41_003684</name>
</gene>
<dbReference type="Pfam" id="PF00578">
    <property type="entry name" value="AhpC-TSA"/>
    <property type="match status" value="1"/>
</dbReference>
<keyword evidence="3" id="KW-1185">Reference proteome</keyword>
<protein>
    <submittedName>
        <fullName evidence="2">Thiol-disulfide isomerase/thioredoxin</fullName>
    </submittedName>
</protein>
<dbReference type="GO" id="GO:0016209">
    <property type="term" value="F:antioxidant activity"/>
    <property type="evidence" value="ECO:0007669"/>
    <property type="project" value="InterPro"/>
</dbReference>
<evidence type="ECO:0000313" key="3">
    <source>
        <dbReference type="Proteomes" id="UP001183643"/>
    </source>
</evidence>
<dbReference type="Gene3D" id="3.40.30.10">
    <property type="entry name" value="Glutaredoxin"/>
    <property type="match status" value="1"/>
</dbReference>
<reference evidence="2" key="1">
    <citation type="submission" date="2023-07" db="EMBL/GenBank/DDBJ databases">
        <title>Sequencing the genomes of 1000 actinobacteria strains.</title>
        <authorList>
            <person name="Klenk H.-P."/>
        </authorList>
    </citation>
    <scope>NUCLEOTIDE SEQUENCE</scope>
    <source>
        <strain evidence="2">DSM 44707</strain>
    </source>
</reference>
<dbReference type="GO" id="GO:0016491">
    <property type="term" value="F:oxidoreductase activity"/>
    <property type="evidence" value="ECO:0007669"/>
    <property type="project" value="InterPro"/>
</dbReference>
<dbReference type="PROSITE" id="PS51352">
    <property type="entry name" value="THIOREDOXIN_2"/>
    <property type="match status" value="1"/>
</dbReference>